<dbReference type="AlphaFoldDB" id="A0A098SDN8"/>
<evidence type="ECO:0000313" key="2">
    <source>
        <dbReference type="EMBL" id="KGE89117.1"/>
    </source>
</evidence>
<feature type="region of interest" description="Disordered" evidence="1">
    <location>
        <begin position="1"/>
        <end position="26"/>
    </location>
</feature>
<dbReference type="Pfam" id="PF13707">
    <property type="entry name" value="RloB"/>
    <property type="match status" value="1"/>
</dbReference>
<dbReference type="STRING" id="1524460.IX84_04940"/>
<sequence length="230" mass="26905">MWAMSRKVKKTDRGKAWNRKLTKTKPPHIGTRSKAKSFYIVCEGMNTEPEYFKSFPLGNAQVESFGLGQSKTKLVESVIELLTSDESLKEKEVWVVFDMDINQEQGNQQKGDYNRAVELAYKNSINVAYSNDTFELWFVLHYQYIDTPWNRGQYFKRLSELWGCNYSKDGKTKAFCERIYQILLEDEHANQEKAIYRAKKLHDEQAHLAISDKTPCTTVFQLVQELNQYL</sequence>
<protein>
    <recommendedName>
        <fullName evidence="4">Abortive phage resistance protein</fullName>
    </recommendedName>
</protein>
<reference evidence="2 3" key="1">
    <citation type="journal article" date="2014" name="Int. J. Syst. Evol. Microbiol.">
        <title>Phaeodactylibacter xiamenensis gen. nov., sp. nov., a member of the family Saprospiraceae isolated from the marine alga Phaeodactylum tricornutum.</title>
        <authorList>
            <person name="Chen Z.Jr."/>
            <person name="Lei X."/>
            <person name="Lai Q."/>
            <person name="Li Y."/>
            <person name="Zhang B."/>
            <person name="Zhang J."/>
            <person name="Zhang H."/>
            <person name="Yang L."/>
            <person name="Zheng W."/>
            <person name="Tian Y."/>
            <person name="Yu Z."/>
            <person name="Xu H.Jr."/>
            <person name="Zheng T."/>
        </authorList>
    </citation>
    <scope>NUCLEOTIDE SEQUENCE [LARGE SCALE GENOMIC DNA]</scope>
    <source>
        <strain evidence="2 3">KD52</strain>
    </source>
</reference>
<name>A0A098SDN8_9BACT</name>
<gene>
    <name evidence="2" type="ORF">IX84_04940</name>
</gene>
<organism evidence="2 3">
    <name type="scientific">Phaeodactylibacter xiamenensis</name>
    <dbReference type="NCBI Taxonomy" id="1524460"/>
    <lineage>
        <taxon>Bacteria</taxon>
        <taxon>Pseudomonadati</taxon>
        <taxon>Bacteroidota</taxon>
        <taxon>Saprospiria</taxon>
        <taxon>Saprospirales</taxon>
        <taxon>Haliscomenobacteraceae</taxon>
        <taxon>Phaeodactylibacter</taxon>
    </lineage>
</organism>
<evidence type="ECO:0000256" key="1">
    <source>
        <dbReference type="SAM" id="MobiDB-lite"/>
    </source>
</evidence>
<dbReference type="Proteomes" id="UP000029736">
    <property type="component" value="Unassembled WGS sequence"/>
</dbReference>
<evidence type="ECO:0000313" key="3">
    <source>
        <dbReference type="Proteomes" id="UP000029736"/>
    </source>
</evidence>
<keyword evidence="3" id="KW-1185">Reference proteome</keyword>
<accession>A0A098SDN8</accession>
<comment type="caution">
    <text evidence="2">The sequence shown here is derived from an EMBL/GenBank/DDBJ whole genome shotgun (WGS) entry which is preliminary data.</text>
</comment>
<evidence type="ECO:0008006" key="4">
    <source>
        <dbReference type="Google" id="ProtNLM"/>
    </source>
</evidence>
<proteinExistence type="predicted"/>
<dbReference type="InterPro" id="IPR025591">
    <property type="entry name" value="RloB"/>
</dbReference>
<dbReference type="EMBL" id="JPOS01000012">
    <property type="protein sequence ID" value="KGE89117.1"/>
    <property type="molecule type" value="Genomic_DNA"/>
</dbReference>